<sequence length="59" mass="7527">MTEEEMEKVEFNIDYHPEYRLAQVYIPFQTYEEYYEPQEALKKGTFFPELYRPYRREKY</sequence>
<evidence type="ECO:0008006" key="3">
    <source>
        <dbReference type="Google" id="ProtNLM"/>
    </source>
</evidence>
<keyword evidence="2" id="KW-1185">Reference proteome</keyword>
<dbReference type="KEGG" id="aar:Acear_0024"/>
<evidence type="ECO:0000313" key="2">
    <source>
        <dbReference type="Proteomes" id="UP000001661"/>
    </source>
</evidence>
<gene>
    <name evidence="1" type="ordered locus">Acear_0024</name>
</gene>
<dbReference type="Pfam" id="PF11007">
    <property type="entry name" value="CotJA"/>
    <property type="match status" value="1"/>
</dbReference>
<dbReference type="EMBL" id="CP002105">
    <property type="protein sequence ID" value="ADL11576.1"/>
    <property type="molecule type" value="Genomic_DNA"/>
</dbReference>
<dbReference type="InterPro" id="IPR020256">
    <property type="entry name" value="Spore_coat_CotJA"/>
</dbReference>
<organism evidence="1 2">
    <name type="scientific">Acetohalobium arabaticum (strain ATCC 49924 / DSM 5501 / Z-7288)</name>
    <dbReference type="NCBI Taxonomy" id="574087"/>
    <lineage>
        <taxon>Bacteria</taxon>
        <taxon>Bacillati</taxon>
        <taxon>Bacillota</taxon>
        <taxon>Clostridia</taxon>
        <taxon>Halanaerobiales</taxon>
        <taxon>Halobacteroidaceae</taxon>
        <taxon>Acetohalobium</taxon>
    </lineage>
</organism>
<dbReference type="RefSeq" id="WP_013277023.1">
    <property type="nucleotide sequence ID" value="NC_014378.1"/>
</dbReference>
<dbReference type="Proteomes" id="UP000001661">
    <property type="component" value="Chromosome"/>
</dbReference>
<name>D9QSC0_ACEAZ</name>
<accession>D9QSC0</accession>
<dbReference type="HOGENOM" id="CLU_165298_3_1_9"/>
<evidence type="ECO:0000313" key="1">
    <source>
        <dbReference type="EMBL" id="ADL11576.1"/>
    </source>
</evidence>
<dbReference type="AlphaFoldDB" id="D9QSC0"/>
<reference evidence="1 2" key="1">
    <citation type="journal article" date="2010" name="Stand. Genomic Sci.">
        <title>Complete genome sequence of Acetohalobium arabaticum type strain (Z-7288).</title>
        <authorList>
            <person name="Sikorski J."/>
            <person name="Lapidus A."/>
            <person name="Chertkov O."/>
            <person name="Lucas S."/>
            <person name="Copeland A."/>
            <person name="Glavina Del Rio T."/>
            <person name="Nolan M."/>
            <person name="Tice H."/>
            <person name="Cheng J.F."/>
            <person name="Han C."/>
            <person name="Brambilla E."/>
            <person name="Pitluck S."/>
            <person name="Liolios K."/>
            <person name="Ivanova N."/>
            <person name="Mavromatis K."/>
            <person name="Mikhailova N."/>
            <person name="Pati A."/>
            <person name="Bruce D."/>
            <person name="Detter C."/>
            <person name="Tapia R."/>
            <person name="Goodwin L."/>
            <person name="Chen A."/>
            <person name="Palaniappan K."/>
            <person name="Land M."/>
            <person name="Hauser L."/>
            <person name="Chang Y.J."/>
            <person name="Jeffries C.D."/>
            <person name="Rohde M."/>
            <person name="Goker M."/>
            <person name="Spring S."/>
            <person name="Woyke T."/>
            <person name="Bristow J."/>
            <person name="Eisen J.A."/>
            <person name="Markowitz V."/>
            <person name="Hugenholtz P."/>
            <person name="Kyrpides N.C."/>
            <person name="Klenk H.P."/>
        </authorList>
    </citation>
    <scope>NUCLEOTIDE SEQUENCE [LARGE SCALE GENOMIC DNA]</scope>
    <source>
        <strain evidence="2">ATCC 49924 / DSM 5501 / Z-7288</strain>
    </source>
</reference>
<dbReference type="STRING" id="574087.Acear_0024"/>
<proteinExistence type="predicted"/>
<protein>
    <recommendedName>
        <fullName evidence="3">Spore coat associated protein JA (CotJA)</fullName>
    </recommendedName>
</protein>